<reference evidence="2 3" key="1">
    <citation type="journal article" date="2010" name="Stand. Genomic Sci.">
        <title>Complete genome sequence of Denitrovibrio acetiphilus type strain (N2460).</title>
        <authorList>
            <person name="Kiss H."/>
            <person name="Lang E."/>
            <person name="Lapidus A."/>
            <person name="Copeland A."/>
            <person name="Nolan M."/>
            <person name="Glavina Del Rio T."/>
            <person name="Chen F."/>
            <person name="Lucas S."/>
            <person name="Tice H."/>
            <person name="Cheng J.F."/>
            <person name="Han C."/>
            <person name="Goodwin L."/>
            <person name="Pitluck S."/>
            <person name="Liolios K."/>
            <person name="Pati A."/>
            <person name="Ivanova N."/>
            <person name="Mavromatis K."/>
            <person name="Chen A."/>
            <person name="Palaniappan K."/>
            <person name="Land M."/>
            <person name="Hauser L."/>
            <person name="Chang Y.J."/>
            <person name="Jeffries C.D."/>
            <person name="Detter J.C."/>
            <person name="Brettin T."/>
            <person name="Spring S."/>
            <person name="Rohde M."/>
            <person name="Goker M."/>
            <person name="Woyke T."/>
            <person name="Bristow J."/>
            <person name="Eisen J.A."/>
            <person name="Markowitz V."/>
            <person name="Hugenholtz P."/>
            <person name="Kyrpides N.C."/>
            <person name="Klenk H.P."/>
        </authorList>
    </citation>
    <scope>NUCLEOTIDE SEQUENCE [LARGE SCALE GENOMIC DNA]</scope>
    <source>
        <strain evidence="3">DSM 12809 / NBRC 114555 / N2460</strain>
    </source>
</reference>
<keyword evidence="3" id="KW-1185">Reference proteome</keyword>
<evidence type="ECO:0000256" key="1">
    <source>
        <dbReference type="SAM" id="Phobius"/>
    </source>
</evidence>
<keyword evidence="1" id="KW-1133">Transmembrane helix</keyword>
<protein>
    <recommendedName>
        <fullName evidence="4">Zinc-ribbon domain-containing protein</fullName>
    </recommendedName>
</protein>
<name>D4H7J8_DENA2</name>
<dbReference type="EMBL" id="CP001968">
    <property type="protein sequence ID" value="ADD67997.1"/>
    <property type="molecule type" value="Genomic_DNA"/>
</dbReference>
<dbReference type="KEGG" id="dap:Dacet_1225"/>
<evidence type="ECO:0000313" key="2">
    <source>
        <dbReference type="EMBL" id="ADD67997.1"/>
    </source>
</evidence>
<gene>
    <name evidence="2" type="ordered locus">Dacet_1225</name>
</gene>
<dbReference type="Proteomes" id="UP000002012">
    <property type="component" value="Chromosome"/>
</dbReference>
<dbReference type="RefSeq" id="WP_013010519.1">
    <property type="nucleotide sequence ID" value="NC_013943.1"/>
</dbReference>
<sequence>MLKTGSILFIISLILGFKFKIFQLIALIIVAVYALVIPYYFLIMKTCRNCGVKNPPFKEVCPVCGEKDWKRR</sequence>
<keyword evidence="1" id="KW-0812">Transmembrane</keyword>
<keyword evidence="1" id="KW-0472">Membrane</keyword>
<dbReference type="STRING" id="522772.Dacet_1225"/>
<evidence type="ECO:0000313" key="3">
    <source>
        <dbReference type="Proteomes" id="UP000002012"/>
    </source>
</evidence>
<dbReference type="HOGENOM" id="CLU_2715714_0_0_0"/>
<feature type="transmembrane region" description="Helical" evidence="1">
    <location>
        <begin position="21"/>
        <end position="42"/>
    </location>
</feature>
<evidence type="ECO:0008006" key="4">
    <source>
        <dbReference type="Google" id="ProtNLM"/>
    </source>
</evidence>
<dbReference type="InParanoid" id="D4H7J8"/>
<dbReference type="AlphaFoldDB" id="D4H7J8"/>
<organism evidence="2 3">
    <name type="scientific">Denitrovibrio acetiphilus (strain DSM 12809 / NBRC 114555 / N2460)</name>
    <dbReference type="NCBI Taxonomy" id="522772"/>
    <lineage>
        <taxon>Bacteria</taxon>
        <taxon>Pseudomonadati</taxon>
        <taxon>Deferribacterota</taxon>
        <taxon>Deferribacteres</taxon>
        <taxon>Deferribacterales</taxon>
        <taxon>Geovibrionaceae</taxon>
        <taxon>Denitrovibrio</taxon>
    </lineage>
</organism>
<proteinExistence type="predicted"/>
<accession>D4H7J8</accession>
<dbReference type="PaxDb" id="522772-Dacet_1225"/>